<proteinExistence type="predicted"/>
<dbReference type="STRING" id="1230338.MOMA_03715"/>
<dbReference type="PATRIC" id="fig|1230338.3.peg.805"/>
<accession>L2F8T8</accession>
<evidence type="ECO:0000313" key="3">
    <source>
        <dbReference type="Proteomes" id="UP000023795"/>
    </source>
</evidence>
<gene>
    <name evidence="2" type="ORF">MOMA_03715</name>
</gene>
<evidence type="ECO:0000256" key="1">
    <source>
        <dbReference type="SAM" id="SignalP"/>
    </source>
</evidence>
<reference evidence="2 3" key="1">
    <citation type="journal article" date="2013" name="Genome Announc.">
        <title>Genome Sequence of Moraxella macacae 0408225, a Novel Bacterial Species Isolated from a Cynomolgus Macaque with Epistaxis.</title>
        <authorList>
            <person name="Ladner J.T."/>
            <person name="Whitehouse C.A."/>
            <person name="Koroleva G.I."/>
            <person name="Palacios G.F."/>
        </authorList>
    </citation>
    <scope>NUCLEOTIDE SEQUENCE [LARGE SCALE GENOMIC DNA]</scope>
    <source>
        <strain evidence="2 3">0408225</strain>
    </source>
</reference>
<dbReference type="EMBL" id="ANIN01000001">
    <property type="protein sequence ID" value="ELA09479.1"/>
    <property type="molecule type" value="Genomic_DNA"/>
</dbReference>
<keyword evidence="3" id="KW-1185">Reference proteome</keyword>
<dbReference type="Proteomes" id="UP000023795">
    <property type="component" value="Unassembled WGS sequence"/>
</dbReference>
<organism evidence="2 3">
    <name type="scientific">Moraxella macacae 0408225</name>
    <dbReference type="NCBI Taxonomy" id="1230338"/>
    <lineage>
        <taxon>Bacteria</taxon>
        <taxon>Pseudomonadati</taxon>
        <taxon>Pseudomonadota</taxon>
        <taxon>Gammaproteobacteria</taxon>
        <taxon>Moraxellales</taxon>
        <taxon>Moraxellaceae</taxon>
        <taxon>Moraxella</taxon>
    </lineage>
</organism>
<protein>
    <submittedName>
        <fullName evidence="2">Uncharacterized protein</fullName>
    </submittedName>
</protein>
<sequence>MKKMVLTITALIFANLSIAAVNPGTTISRANCWAPFPKTQLTPTGSGWYNESFTYDRQGFALFMANASESKLKPYYHTAYVVSDQKTSGSNQVTRLKSGNSYITSVRIYAGRVQPALLPYPQTGPYYSVTGTHWEKLNSGSTVQFSTSAKKCFDNAYL</sequence>
<keyword evidence="1" id="KW-0732">Signal</keyword>
<name>L2F8T8_9GAMM</name>
<feature type="signal peptide" evidence="1">
    <location>
        <begin position="1"/>
        <end position="19"/>
    </location>
</feature>
<dbReference type="RefSeq" id="WP_009767298.1">
    <property type="nucleotide sequence ID" value="NZ_ANIN01000001.1"/>
</dbReference>
<comment type="caution">
    <text evidence="2">The sequence shown here is derived from an EMBL/GenBank/DDBJ whole genome shotgun (WGS) entry which is preliminary data.</text>
</comment>
<dbReference type="AlphaFoldDB" id="L2F8T8"/>
<evidence type="ECO:0000313" key="2">
    <source>
        <dbReference type="EMBL" id="ELA09479.1"/>
    </source>
</evidence>
<feature type="chain" id="PRO_5003957946" evidence="1">
    <location>
        <begin position="20"/>
        <end position="158"/>
    </location>
</feature>